<evidence type="ECO:0000256" key="9">
    <source>
        <dbReference type="ARBA" id="ARBA00048793"/>
    </source>
</evidence>
<dbReference type="Proteomes" id="UP000192903">
    <property type="component" value="Unassembled WGS sequence"/>
</dbReference>
<dbReference type="SUPFAM" id="SSF51735">
    <property type="entry name" value="NAD(P)-binding Rossmann-fold domains"/>
    <property type="match status" value="1"/>
</dbReference>
<evidence type="ECO:0000256" key="10">
    <source>
        <dbReference type="RuleBase" id="RU362068"/>
    </source>
</evidence>
<comment type="pathway">
    <text evidence="1 10">Cofactor biosynthesis; (R)-pantothenate biosynthesis; (R)-pantoate from 3-methyl-2-oxobutanoate: step 2/2.</text>
</comment>
<dbReference type="STRING" id="464029.SAMN02982989_5443"/>
<keyword evidence="6 10" id="KW-0521">NADP</keyword>
<protein>
    <recommendedName>
        <fullName evidence="4 10">2-dehydropantoate 2-reductase</fullName>
        <ecNumber evidence="3 10">1.1.1.169</ecNumber>
    </recommendedName>
    <alternativeName>
        <fullName evidence="8 10">Ketopantoate reductase</fullName>
    </alternativeName>
</protein>
<dbReference type="Pfam" id="PF02558">
    <property type="entry name" value="ApbA"/>
    <property type="match status" value="1"/>
</dbReference>
<dbReference type="InterPro" id="IPR013332">
    <property type="entry name" value="KPR_N"/>
</dbReference>
<keyword evidence="7 10" id="KW-0560">Oxidoreductase</keyword>
<dbReference type="UniPathway" id="UPA00028">
    <property type="reaction ID" value="UER00004"/>
</dbReference>
<dbReference type="InterPro" id="IPR008927">
    <property type="entry name" value="6-PGluconate_DH-like_C_sf"/>
</dbReference>
<comment type="function">
    <text evidence="10">Catalyzes the NADPH-dependent reduction of ketopantoate into pantoic acid.</text>
</comment>
<dbReference type="InterPro" id="IPR036291">
    <property type="entry name" value="NAD(P)-bd_dom_sf"/>
</dbReference>
<dbReference type="Pfam" id="PF08546">
    <property type="entry name" value="ApbA_C"/>
    <property type="match status" value="1"/>
</dbReference>
<evidence type="ECO:0000259" key="12">
    <source>
        <dbReference type="Pfam" id="PF08546"/>
    </source>
</evidence>
<gene>
    <name evidence="13" type="ORF">SAMN02982989_5443</name>
</gene>
<dbReference type="GO" id="GO:0008677">
    <property type="term" value="F:2-dehydropantoate 2-reductase activity"/>
    <property type="evidence" value="ECO:0007669"/>
    <property type="project" value="UniProtKB-EC"/>
</dbReference>
<evidence type="ECO:0000256" key="2">
    <source>
        <dbReference type="ARBA" id="ARBA00007870"/>
    </source>
</evidence>
<accession>A0A1X7DI00</accession>
<evidence type="ECO:0000256" key="5">
    <source>
        <dbReference type="ARBA" id="ARBA00022655"/>
    </source>
</evidence>
<dbReference type="NCBIfam" id="TIGR00745">
    <property type="entry name" value="apbA_panE"/>
    <property type="match status" value="1"/>
</dbReference>
<evidence type="ECO:0000256" key="3">
    <source>
        <dbReference type="ARBA" id="ARBA00013014"/>
    </source>
</evidence>
<dbReference type="InterPro" id="IPR003710">
    <property type="entry name" value="ApbA"/>
</dbReference>
<evidence type="ECO:0000256" key="1">
    <source>
        <dbReference type="ARBA" id="ARBA00004994"/>
    </source>
</evidence>
<dbReference type="GO" id="GO:0005737">
    <property type="term" value="C:cytoplasm"/>
    <property type="evidence" value="ECO:0007669"/>
    <property type="project" value="TreeGrafter"/>
</dbReference>
<dbReference type="InterPro" id="IPR050838">
    <property type="entry name" value="Ketopantoate_reductase"/>
</dbReference>
<sequence>MRIAVIGAGAMGGLFAARLSGSGQDVSLIDVAPVQIEAIEVNGLRMTDEAGEKTYPLPIGAADRYTGIFDLLIVFTKGMHTEAALTAARHLIGPETFALTVQNGIGNVETIERFISRDRIVMGMTNWPSTLVAPGHIRVPGDGQIRIWAADGTPSARLEDVCAMLDDAGLNCELDPAVEVAIWEKLAFNAALNSLAAAADLTVGEMADRREARDIVFAILWETLAVAKAKGIGVDADRTRKSVEHAFAHHRSHKPSMLQDYLAGRPMEIGTITGAVAAEATRQSVPTPVTTAFANLLSILNSECYLDRPSISSS</sequence>
<evidence type="ECO:0000313" key="14">
    <source>
        <dbReference type="Proteomes" id="UP000192903"/>
    </source>
</evidence>
<evidence type="ECO:0000259" key="11">
    <source>
        <dbReference type="Pfam" id="PF02558"/>
    </source>
</evidence>
<keyword evidence="5 10" id="KW-0566">Pantothenate biosynthesis</keyword>
<dbReference type="FunFam" id="1.10.1040.10:FF:000017">
    <property type="entry name" value="2-dehydropantoate 2-reductase"/>
    <property type="match status" value="1"/>
</dbReference>
<feature type="domain" description="Ketopantoate reductase C-terminal" evidence="12">
    <location>
        <begin position="179"/>
        <end position="298"/>
    </location>
</feature>
<name>A0A1X7DI00_9HYPH</name>
<dbReference type="InterPro" id="IPR013328">
    <property type="entry name" value="6PGD_dom2"/>
</dbReference>
<evidence type="ECO:0000313" key="13">
    <source>
        <dbReference type="EMBL" id="SMF15946.1"/>
    </source>
</evidence>
<evidence type="ECO:0000256" key="4">
    <source>
        <dbReference type="ARBA" id="ARBA00019465"/>
    </source>
</evidence>
<evidence type="ECO:0000256" key="6">
    <source>
        <dbReference type="ARBA" id="ARBA00022857"/>
    </source>
</evidence>
<dbReference type="InterPro" id="IPR013752">
    <property type="entry name" value="KPA_reductase"/>
</dbReference>
<comment type="similarity">
    <text evidence="2 10">Belongs to the ketopantoate reductase family.</text>
</comment>
<proteinExistence type="inferred from homology"/>
<dbReference type="GO" id="GO:0015940">
    <property type="term" value="P:pantothenate biosynthetic process"/>
    <property type="evidence" value="ECO:0007669"/>
    <property type="project" value="UniProtKB-UniPathway"/>
</dbReference>
<dbReference type="EMBL" id="FXAF01000003">
    <property type="protein sequence ID" value="SMF15946.1"/>
    <property type="molecule type" value="Genomic_DNA"/>
</dbReference>
<dbReference type="SUPFAM" id="SSF48179">
    <property type="entry name" value="6-phosphogluconate dehydrogenase C-terminal domain-like"/>
    <property type="match status" value="1"/>
</dbReference>
<reference evidence="14" key="1">
    <citation type="submission" date="2017-04" db="EMBL/GenBank/DDBJ databases">
        <authorList>
            <person name="Varghese N."/>
            <person name="Submissions S."/>
        </authorList>
    </citation>
    <scope>NUCLEOTIDE SEQUENCE [LARGE SCALE GENOMIC DNA]</scope>
    <source>
        <strain evidence="14">B4P</strain>
    </source>
</reference>
<evidence type="ECO:0000256" key="8">
    <source>
        <dbReference type="ARBA" id="ARBA00032024"/>
    </source>
</evidence>
<feature type="domain" description="Ketopantoate reductase N-terminal" evidence="11">
    <location>
        <begin position="3"/>
        <end position="147"/>
    </location>
</feature>
<dbReference type="Gene3D" id="1.10.1040.10">
    <property type="entry name" value="N-(1-d-carboxylethyl)-l-norvaline Dehydrogenase, domain 2"/>
    <property type="match status" value="1"/>
</dbReference>
<keyword evidence="14" id="KW-1185">Reference proteome</keyword>
<dbReference type="GO" id="GO:0050661">
    <property type="term" value="F:NADP binding"/>
    <property type="evidence" value="ECO:0007669"/>
    <property type="project" value="TreeGrafter"/>
</dbReference>
<dbReference type="RefSeq" id="WP_085420848.1">
    <property type="nucleotide sequence ID" value="NZ_FXAF01000003.1"/>
</dbReference>
<comment type="catalytic activity">
    <reaction evidence="9 10">
        <text>(R)-pantoate + NADP(+) = 2-dehydropantoate + NADPH + H(+)</text>
        <dbReference type="Rhea" id="RHEA:16233"/>
        <dbReference type="ChEBI" id="CHEBI:11561"/>
        <dbReference type="ChEBI" id="CHEBI:15378"/>
        <dbReference type="ChEBI" id="CHEBI:15980"/>
        <dbReference type="ChEBI" id="CHEBI:57783"/>
        <dbReference type="ChEBI" id="CHEBI:58349"/>
        <dbReference type="EC" id="1.1.1.169"/>
    </reaction>
</comment>
<dbReference type="Gene3D" id="3.40.50.720">
    <property type="entry name" value="NAD(P)-binding Rossmann-like Domain"/>
    <property type="match status" value="1"/>
</dbReference>
<organism evidence="13 14">
    <name type="scientific">Xaviernesmea oryzae</name>
    <dbReference type="NCBI Taxonomy" id="464029"/>
    <lineage>
        <taxon>Bacteria</taxon>
        <taxon>Pseudomonadati</taxon>
        <taxon>Pseudomonadota</taxon>
        <taxon>Alphaproteobacteria</taxon>
        <taxon>Hyphomicrobiales</taxon>
        <taxon>Rhizobiaceae</taxon>
        <taxon>Rhizobium/Agrobacterium group</taxon>
        <taxon>Xaviernesmea</taxon>
    </lineage>
</organism>
<dbReference type="OrthoDB" id="9796561at2"/>
<dbReference type="EC" id="1.1.1.169" evidence="3 10"/>
<dbReference type="PANTHER" id="PTHR43765:SF2">
    <property type="entry name" value="2-DEHYDROPANTOATE 2-REDUCTASE"/>
    <property type="match status" value="1"/>
</dbReference>
<evidence type="ECO:0000256" key="7">
    <source>
        <dbReference type="ARBA" id="ARBA00023002"/>
    </source>
</evidence>
<dbReference type="PANTHER" id="PTHR43765">
    <property type="entry name" value="2-DEHYDROPANTOATE 2-REDUCTASE-RELATED"/>
    <property type="match status" value="1"/>
</dbReference>
<dbReference type="AlphaFoldDB" id="A0A1X7DI00"/>